<sequence>MTVILLLKCKMEVRVKTNRALIFCSGTTEYLYAKSLQMELPRNRRGAISVEVTNQRACDPWALAQEAVQKKKQANRDRNPFNNVWLFYGNPSIEVPDLLRYIGSNGLSGAYCPICLEQWFILHFEDFAATFASRDEAVEHLTRIWPLYKKNQIDAYTELKPLLPLAIDRATTANRQPTIPGTETVPIFTVQSLLIFFDSLRQAS</sequence>
<reference evidence="1 2" key="1">
    <citation type="submission" date="2018-11" db="EMBL/GenBank/DDBJ databases">
        <authorList>
            <person name="Zhou Z."/>
            <person name="Wang G."/>
        </authorList>
    </citation>
    <scope>NUCLEOTIDE SEQUENCE [LARGE SCALE GENOMIC DNA]</scope>
    <source>
        <strain evidence="1 2">KCTC42998</strain>
    </source>
</reference>
<evidence type="ECO:0000313" key="1">
    <source>
        <dbReference type="EMBL" id="RRB10522.1"/>
    </source>
</evidence>
<protein>
    <submittedName>
        <fullName evidence="1">RloB domain-containing protein</fullName>
    </submittedName>
</protein>
<dbReference type="AlphaFoldDB" id="A0A3P1CB90"/>
<organism evidence="1 2">
    <name type="scientific">Larkinella knui</name>
    <dbReference type="NCBI Taxonomy" id="2025310"/>
    <lineage>
        <taxon>Bacteria</taxon>
        <taxon>Pseudomonadati</taxon>
        <taxon>Bacteroidota</taxon>
        <taxon>Cytophagia</taxon>
        <taxon>Cytophagales</taxon>
        <taxon>Spirosomataceae</taxon>
        <taxon>Larkinella</taxon>
    </lineage>
</organism>
<dbReference type="EMBL" id="RQJP01000007">
    <property type="protein sequence ID" value="RRB10522.1"/>
    <property type="molecule type" value="Genomic_DNA"/>
</dbReference>
<evidence type="ECO:0000313" key="2">
    <source>
        <dbReference type="Proteomes" id="UP000274271"/>
    </source>
</evidence>
<gene>
    <name evidence="1" type="ORF">EHT87_30355</name>
</gene>
<dbReference type="InterPro" id="IPR025591">
    <property type="entry name" value="RloB"/>
</dbReference>
<dbReference type="Proteomes" id="UP000274271">
    <property type="component" value="Unassembled WGS sequence"/>
</dbReference>
<comment type="caution">
    <text evidence="1">The sequence shown here is derived from an EMBL/GenBank/DDBJ whole genome shotgun (WGS) entry which is preliminary data.</text>
</comment>
<dbReference type="OrthoDB" id="9796523at2"/>
<name>A0A3P1CB90_9BACT</name>
<accession>A0A3P1CB90</accession>
<keyword evidence="2" id="KW-1185">Reference proteome</keyword>
<dbReference type="Pfam" id="PF13707">
    <property type="entry name" value="RloB"/>
    <property type="match status" value="1"/>
</dbReference>
<proteinExistence type="predicted"/>